<dbReference type="InterPro" id="IPR053772">
    <property type="entry name" value="At1g61320/At1g61330-like"/>
</dbReference>
<dbReference type="InParanoid" id="A0A5E4FG90"/>
<dbReference type="Gramene" id="VVA26410">
    <property type="protein sequence ID" value="VVA26410"/>
    <property type="gene ID" value="Prudul26B019446"/>
</dbReference>
<name>A0A5E4FG90_PRUDU</name>
<dbReference type="SUPFAM" id="SSF81383">
    <property type="entry name" value="F-box domain"/>
    <property type="match status" value="1"/>
</dbReference>
<accession>A0A5E4FG90</accession>
<proteinExistence type="predicted"/>
<dbReference type="PANTHER" id="PTHR34145:SF68">
    <property type="entry name" value="FBD DOMAIN-CONTAINING PROTEIN"/>
    <property type="match status" value="1"/>
</dbReference>
<evidence type="ECO:0000313" key="2">
    <source>
        <dbReference type="Proteomes" id="UP000327085"/>
    </source>
</evidence>
<dbReference type="AlphaFoldDB" id="A0A5E4FG90"/>
<protein>
    <submittedName>
        <fullName evidence="1">PREDICTED: F-box/LRR-repeat</fullName>
    </submittedName>
</protein>
<dbReference type="InterPro" id="IPR036047">
    <property type="entry name" value="F-box-like_dom_sf"/>
</dbReference>
<reference evidence="2" key="1">
    <citation type="journal article" date="2020" name="Plant J.">
        <title>Transposons played a major role in the diversification between the closely related almond and peach genomes: results from the almond genome sequence.</title>
        <authorList>
            <person name="Alioto T."/>
            <person name="Alexiou K.G."/>
            <person name="Bardil A."/>
            <person name="Barteri F."/>
            <person name="Castanera R."/>
            <person name="Cruz F."/>
            <person name="Dhingra A."/>
            <person name="Duval H."/>
            <person name="Fernandez I Marti A."/>
            <person name="Frias L."/>
            <person name="Galan B."/>
            <person name="Garcia J.L."/>
            <person name="Howad W."/>
            <person name="Gomez-Garrido J."/>
            <person name="Gut M."/>
            <person name="Julca I."/>
            <person name="Morata J."/>
            <person name="Puigdomenech P."/>
            <person name="Ribeca P."/>
            <person name="Rubio Cabetas M.J."/>
            <person name="Vlasova A."/>
            <person name="Wirthensohn M."/>
            <person name="Garcia-Mas J."/>
            <person name="Gabaldon T."/>
            <person name="Casacuberta J.M."/>
            <person name="Arus P."/>
        </authorList>
    </citation>
    <scope>NUCLEOTIDE SEQUENCE [LARGE SCALE GENOMIC DNA]</scope>
    <source>
        <strain evidence="2">cv. Texas</strain>
    </source>
</reference>
<gene>
    <name evidence="1" type="ORF">ALMOND_2B019446</name>
</gene>
<sequence length="381" mass="43950">MEERSAMETRGRIENDVRPLARDVRKAKASHHPFADCKIAMEDASNLTDRISELPHDILGGSILSMLPLKEAAATGILSKRWRYEWCFTTNLYFDSDDTLRDFRALKREFKNQKSCRYVNWVDHVLKQHRGSNIEQFRVCFDLDSRFASSIDKWIQFAMKKRVRVFVLDFLILYGVLYEDSYAFPCTLLGLDEKEKGSSLTPFRCGYGGFELLGVLHLFIEIYDANLVSFVYVGLKINVLLSNMPLLVEYSCAFSVPTLPNLKHLELIVPADDQWALNNLNSFLKASPTLQRLVLKLEFSPPPPPPPCKPLEEKLQLLSCELREELRILLFEPPKMLKAPECPHRNLKILEIVGYRGRINVVEHVIFNRKIKDVKEEEEGS</sequence>
<dbReference type="EMBL" id="CABIKO010000106">
    <property type="protein sequence ID" value="VVA26410.1"/>
    <property type="molecule type" value="Genomic_DNA"/>
</dbReference>
<dbReference type="PANTHER" id="PTHR34145">
    <property type="entry name" value="OS02G0105600 PROTEIN"/>
    <property type="match status" value="1"/>
</dbReference>
<evidence type="ECO:0000313" key="1">
    <source>
        <dbReference type="EMBL" id="VVA26410.1"/>
    </source>
</evidence>
<organism evidence="1 2">
    <name type="scientific">Prunus dulcis</name>
    <name type="common">Almond</name>
    <name type="synonym">Amygdalus dulcis</name>
    <dbReference type="NCBI Taxonomy" id="3755"/>
    <lineage>
        <taxon>Eukaryota</taxon>
        <taxon>Viridiplantae</taxon>
        <taxon>Streptophyta</taxon>
        <taxon>Embryophyta</taxon>
        <taxon>Tracheophyta</taxon>
        <taxon>Spermatophyta</taxon>
        <taxon>Magnoliopsida</taxon>
        <taxon>eudicotyledons</taxon>
        <taxon>Gunneridae</taxon>
        <taxon>Pentapetalae</taxon>
        <taxon>rosids</taxon>
        <taxon>fabids</taxon>
        <taxon>Rosales</taxon>
        <taxon>Rosaceae</taxon>
        <taxon>Amygdaloideae</taxon>
        <taxon>Amygdaleae</taxon>
        <taxon>Prunus</taxon>
    </lineage>
</organism>
<dbReference type="Proteomes" id="UP000327085">
    <property type="component" value="Chromosome 3"/>
</dbReference>